<dbReference type="AlphaFoldDB" id="A0A9X3UNM9"/>
<dbReference type="EMBL" id="JAPJZI010000001">
    <property type="protein sequence ID" value="MDA5400364.1"/>
    <property type="molecule type" value="Genomic_DNA"/>
</dbReference>
<dbReference type="RefSeq" id="WP_267991857.1">
    <property type="nucleotide sequence ID" value="NZ_JAPJZI010000001.1"/>
</dbReference>
<protein>
    <submittedName>
        <fullName evidence="1">SRPBCC family protein</fullName>
    </submittedName>
</protein>
<dbReference type="Gene3D" id="3.30.530.20">
    <property type="match status" value="2"/>
</dbReference>
<evidence type="ECO:0000313" key="1">
    <source>
        <dbReference type="EMBL" id="MDA5400364.1"/>
    </source>
</evidence>
<evidence type="ECO:0000313" key="2">
    <source>
        <dbReference type="Proteomes" id="UP001151234"/>
    </source>
</evidence>
<gene>
    <name evidence="1" type="ORF">OQ273_17435</name>
</gene>
<organism evidence="1 2">
    <name type="scientific">Hoeflea prorocentri</name>
    <dbReference type="NCBI Taxonomy" id="1922333"/>
    <lineage>
        <taxon>Bacteria</taxon>
        <taxon>Pseudomonadati</taxon>
        <taxon>Pseudomonadota</taxon>
        <taxon>Alphaproteobacteria</taxon>
        <taxon>Hyphomicrobiales</taxon>
        <taxon>Rhizobiaceae</taxon>
        <taxon>Hoeflea</taxon>
    </lineage>
</organism>
<dbReference type="Pfam" id="PF10604">
    <property type="entry name" value="Polyketide_cyc2"/>
    <property type="match status" value="2"/>
</dbReference>
<name>A0A9X3UNM9_9HYPH</name>
<dbReference type="SUPFAM" id="SSF55961">
    <property type="entry name" value="Bet v1-like"/>
    <property type="match status" value="1"/>
</dbReference>
<dbReference type="InterPro" id="IPR023393">
    <property type="entry name" value="START-like_dom_sf"/>
</dbReference>
<comment type="caution">
    <text evidence="1">The sequence shown here is derived from an EMBL/GenBank/DDBJ whole genome shotgun (WGS) entry which is preliminary data.</text>
</comment>
<accession>A0A9X3UNM9</accession>
<sequence length="130" mass="14043">MIRAERSLEIDAAPEVIWGVLGQFMEIDAIAPGVTSVDALTQGEDGMGSMRRCTFTNGGSTVEEAQAEIALTPLGESRTRVTWSMDFRVKFGPLGWLMGQMVMKPMMGKVLDGNLQGLADKVRAEHAQAA</sequence>
<proteinExistence type="predicted"/>
<dbReference type="InterPro" id="IPR019587">
    <property type="entry name" value="Polyketide_cyclase/dehydratase"/>
</dbReference>
<dbReference type="Proteomes" id="UP001151234">
    <property type="component" value="Unassembled WGS sequence"/>
</dbReference>
<dbReference type="CDD" id="cd07821">
    <property type="entry name" value="PYR_PYL_RCAR_like"/>
    <property type="match status" value="1"/>
</dbReference>
<reference evidence="1" key="1">
    <citation type="submission" date="2022-11" db="EMBL/GenBank/DDBJ databases">
        <title>Draft genome sequence of Hoeflea poritis E7-10 and Hoeflea prorocentri PM5-8, separated from scleractinian coral Porites lutea and marine dinoflagellate.</title>
        <authorList>
            <person name="Zhang G."/>
            <person name="Wei Q."/>
            <person name="Cai L."/>
        </authorList>
    </citation>
    <scope>NUCLEOTIDE SEQUENCE</scope>
    <source>
        <strain evidence="1">PM5-8</strain>
    </source>
</reference>
<keyword evidence="2" id="KW-1185">Reference proteome</keyword>